<dbReference type="FunFam" id="3.30.40.10:FF:000352">
    <property type="entry name" value="Breast cancer associated RING 1"/>
    <property type="match status" value="1"/>
</dbReference>
<dbReference type="PANTHER" id="PTHR13763:SF0">
    <property type="entry name" value="BREAST CANCER TYPE 1 SUSCEPTIBILITY PROTEIN"/>
    <property type="match status" value="1"/>
</dbReference>
<keyword evidence="8" id="KW-0539">Nucleus</keyword>
<dbReference type="PIRSF" id="PIRSF001734">
    <property type="entry name" value="BRCA1"/>
    <property type="match status" value="1"/>
</dbReference>
<dbReference type="Pfam" id="PF16589">
    <property type="entry name" value="BRCT_2"/>
    <property type="match status" value="1"/>
</dbReference>
<comment type="caution">
    <text evidence="14">The sequence shown here is derived from an EMBL/GenBank/DDBJ whole genome shotgun (WGS) entry which is preliminary data.</text>
</comment>
<dbReference type="PROSITE" id="PS50172">
    <property type="entry name" value="BRCT"/>
    <property type="match status" value="2"/>
</dbReference>
<reference evidence="14 15" key="1">
    <citation type="submission" date="2024-11" db="EMBL/GenBank/DDBJ databases">
        <title>Chromosome-level genome assembly of Eucalyptus globulus Labill. provides insights into its genome evolution.</title>
        <authorList>
            <person name="Li X."/>
        </authorList>
    </citation>
    <scope>NUCLEOTIDE SEQUENCE [LARGE SCALE GENOMIC DNA]</scope>
    <source>
        <strain evidence="14">CL2024</strain>
        <tissue evidence="14">Fresh tender leaves</tissue>
    </source>
</reference>
<keyword evidence="5 9" id="KW-0863">Zinc-finger</keyword>
<feature type="region of interest" description="Disordered" evidence="10">
    <location>
        <begin position="430"/>
        <end position="470"/>
    </location>
</feature>
<keyword evidence="2" id="KW-0479">Metal-binding</keyword>
<feature type="compositionally biased region" description="Basic and acidic residues" evidence="10">
    <location>
        <begin position="112"/>
        <end position="129"/>
    </location>
</feature>
<evidence type="ECO:0000256" key="2">
    <source>
        <dbReference type="ARBA" id="ARBA00022723"/>
    </source>
</evidence>
<evidence type="ECO:0000313" key="15">
    <source>
        <dbReference type="Proteomes" id="UP001634007"/>
    </source>
</evidence>
<evidence type="ECO:0000259" key="12">
    <source>
        <dbReference type="PROSITE" id="PS50172"/>
    </source>
</evidence>
<dbReference type="GO" id="GO:0008270">
    <property type="term" value="F:zinc ion binding"/>
    <property type="evidence" value="ECO:0007669"/>
    <property type="project" value="UniProtKB-KW"/>
</dbReference>
<dbReference type="EMBL" id="JBJKBG010000004">
    <property type="protein sequence ID" value="KAL3741440.1"/>
    <property type="molecule type" value="Genomic_DNA"/>
</dbReference>
<dbReference type="SMART" id="SM00184">
    <property type="entry name" value="RING"/>
    <property type="match status" value="1"/>
</dbReference>
<sequence>MADPIPSQLEMMGRELKCPICLSLLNSAVSLLCNHVFCNSCIMKSMKSGSNCPVCKVPYRRREVRPAPHMDSLVSIYKNIEVASGINIFVSQNVAPDKLSDGENQLEHCDVRSNGDVEASGHEVSEGKRTSKKKVPRKTKEESNTIISSPNCVKPSFPKKKRVQVPQYASAESSLCPPNPKAGLCETKDNGKNTLASEKQKLTLNEKGEPSFLPFFWLREEEDAEKLTQSSDNEQLTGISPPDVPSFSDMKDSDDESPFKLTTEGNNNGNPEAREIYDSEMFEWTQRPCSPELCSSPIKVQVTGSKKDFKEASQQKIVIQTIRNLDNRIDIDDVPSPDFPSTSMTENNHMRKFASKKRSRNRSGKSQMNSMTGNAKHGPAARLSSNETFETCHEQPSWHSDENILTEKNKMKKSKKSVSVIRQIKTTDADVSGEIPGKGSSVTEVAETPASKQDNDDNTSSFKTGNNHSLDLPFQKDHLTMLNEIKPISAEERINFEGPAIQDLTNENLVHNSSLSTFPLVNLTESSTVRNKDDNNEGMKSGKLLTDDRGLRLKESQKCNSLVISDAGVDDGSPEVGDNAQVEEAQTNHDMRAASELPIAEKLQDSDEMVLRKCGTIPQDVQCAFCQSSECSEASGEMVHYSNGEPVPADYNGGCRIIHSHKNCTEWAPNVYFVDGKAINLEAEVLRSRRIKCCCCGIKGAALGCYEKSCRKSFHVTCAMNIPQCRWDTVNFVLLCPLHFSSRLPIEIPRHQEMKSSSKEERSQLVHDENDEKHQHVANSKQIYCGSHDKIVLCCSALTKAEREAVSQFGRASRATVVQKWNPTVTHVIASTDENGACKRTFKVLMGILEGKWILSVEWIKACMEAMEHINEERYEINVDIHGMRNGPRLGRQRVINMQPKLFDGLKFYFTGDFDPSYKGYLQDLVVAAGGTVLHRKPIACDELAPLPPSIASTFIIYSLEMPDKCGLSRDMIIKRRLSGAEALARSTGAKVASNSWLLDSIAACKLGDL</sequence>
<feature type="domain" description="BRCT" evidence="12">
    <location>
        <begin position="898"/>
        <end position="1010"/>
    </location>
</feature>
<dbReference type="Proteomes" id="UP001634007">
    <property type="component" value="Unassembled WGS sequence"/>
</dbReference>
<dbReference type="PROSITE" id="PS51805">
    <property type="entry name" value="EPHD"/>
    <property type="match status" value="1"/>
</dbReference>
<dbReference type="SUPFAM" id="SSF57850">
    <property type="entry name" value="RING/U-box"/>
    <property type="match status" value="1"/>
</dbReference>
<feature type="compositionally biased region" description="Polar residues" evidence="10">
    <location>
        <begin position="458"/>
        <end position="469"/>
    </location>
</feature>
<dbReference type="InterPro" id="IPR001841">
    <property type="entry name" value="Znf_RING"/>
</dbReference>
<feature type="domain" description="PHD-type" evidence="13">
    <location>
        <begin position="620"/>
        <end position="740"/>
    </location>
</feature>
<dbReference type="InterPro" id="IPR034732">
    <property type="entry name" value="EPHD"/>
</dbReference>
<dbReference type="InterPro" id="IPR001357">
    <property type="entry name" value="BRCT_dom"/>
</dbReference>
<evidence type="ECO:0000259" key="13">
    <source>
        <dbReference type="PROSITE" id="PS51805"/>
    </source>
</evidence>
<evidence type="ECO:0000313" key="14">
    <source>
        <dbReference type="EMBL" id="KAL3741440.1"/>
    </source>
</evidence>
<dbReference type="GO" id="GO:0000724">
    <property type="term" value="P:double-strand break repair via homologous recombination"/>
    <property type="evidence" value="ECO:0007669"/>
    <property type="project" value="UniProtKB-ARBA"/>
</dbReference>
<feature type="region of interest" description="Disordered" evidence="10">
    <location>
        <begin position="751"/>
        <end position="771"/>
    </location>
</feature>
<dbReference type="FunFam" id="3.40.50.10190:FF:000006">
    <property type="entry name" value="Breast cancer type 1 susceptibility protein homolog"/>
    <property type="match status" value="1"/>
</dbReference>
<feature type="domain" description="RING-type" evidence="11">
    <location>
        <begin position="18"/>
        <end position="56"/>
    </location>
</feature>
<keyword evidence="6" id="KW-0862">Zinc</keyword>
<dbReference type="InterPro" id="IPR036420">
    <property type="entry name" value="BRCT_dom_sf"/>
</dbReference>
<dbReference type="CDD" id="cd17734">
    <property type="entry name" value="BRCT_Bard1_rpt1"/>
    <property type="match status" value="1"/>
</dbReference>
<feature type="domain" description="BRCT" evidence="12">
    <location>
        <begin position="798"/>
        <end position="877"/>
    </location>
</feature>
<dbReference type="Gene3D" id="3.40.50.10190">
    <property type="entry name" value="BRCT domain"/>
    <property type="match status" value="2"/>
</dbReference>
<keyword evidence="7" id="KW-0234">DNA repair</keyword>
<evidence type="ECO:0000256" key="6">
    <source>
        <dbReference type="ARBA" id="ARBA00022833"/>
    </source>
</evidence>
<dbReference type="PANTHER" id="PTHR13763">
    <property type="entry name" value="BREAST CANCER TYPE 1 SUSCEPTIBILITY PROTEIN BRCA1"/>
    <property type="match status" value="1"/>
</dbReference>
<evidence type="ECO:0000259" key="11">
    <source>
        <dbReference type="PROSITE" id="PS50089"/>
    </source>
</evidence>
<dbReference type="Pfam" id="PF13923">
    <property type="entry name" value="zf-C3HC4_2"/>
    <property type="match status" value="1"/>
</dbReference>
<evidence type="ECO:0000256" key="10">
    <source>
        <dbReference type="SAM" id="MobiDB-lite"/>
    </source>
</evidence>
<evidence type="ECO:0000256" key="3">
    <source>
        <dbReference type="ARBA" id="ARBA00022737"/>
    </source>
</evidence>
<evidence type="ECO:0000256" key="7">
    <source>
        <dbReference type="ARBA" id="ARBA00023204"/>
    </source>
</evidence>
<evidence type="ECO:0000256" key="4">
    <source>
        <dbReference type="ARBA" id="ARBA00022763"/>
    </source>
</evidence>
<dbReference type="InterPro" id="IPR013083">
    <property type="entry name" value="Znf_RING/FYVE/PHD"/>
</dbReference>
<keyword evidence="3" id="KW-0677">Repeat</keyword>
<dbReference type="Pfam" id="PF13771">
    <property type="entry name" value="zf-HC5HC2H"/>
    <property type="match status" value="1"/>
</dbReference>
<evidence type="ECO:0000256" key="1">
    <source>
        <dbReference type="ARBA" id="ARBA00004123"/>
    </source>
</evidence>
<evidence type="ECO:0000256" key="9">
    <source>
        <dbReference type="PROSITE-ProRule" id="PRU00175"/>
    </source>
</evidence>
<dbReference type="SMART" id="SM00292">
    <property type="entry name" value="BRCT"/>
    <property type="match status" value="2"/>
</dbReference>
<evidence type="ECO:0000256" key="8">
    <source>
        <dbReference type="ARBA" id="ARBA00023242"/>
    </source>
</evidence>
<dbReference type="InterPro" id="IPR031099">
    <property type="entry name" value="BRCA1-associated"/>
</dbReference>
<organism evidence="14 15">
    <name type="scientific">Eucalyptus globulus</name>
    <name type="common">Tasmanian blue gum</name>
    <dbReference type="NCBI Taxonomy" id="34317"/>
    <lineage>
        <taxon>Eukaryota</taxon>
        <taxon>Viridiplantae</taxon>
        <taxon>Streptophyta</taxon>
        <taxon>Embryophyta</taxon>
        <taxon>Tracheophyta</taxon>
        <taxon>Spermatophyta</taxon>
        <taxon>Magnoliopsida</taxon>
        <taxon>eudicotyledons</taxon>
        <taxon>Gunneridae</taxon>
        <taxon>Pentapetalae</taxon>
        <taxon>rosids</taxon>
        <taxon>malvids</taxon>
        <taxon>Myrtales</taxon>
        <taxon>Myrtaceae</taxon>
        <taxon>Myrtoideae</taxon>
        <taxon>Eucalypteae</taxon>
        <taxon>Eucalyptus</taxon>
    </lineage>
</organism>
<keyword evidence="4" id="KW-0227">DNA damage</keyword>
<dbReference type="SUPFAM" id="SSF52113">
    <property type="entry name" value="BRCT domain"/>
    <property type="match status" value="2"/>
</dbReference>
<dbReference type="PROSITE" id="PS50089">
    <property type="entry name" value="ZF_RING_2"/>
    <property type="match status" value="1"/>
</dbReference>
<protein>
    <submittedName>
        <fullName evidence="14">Uncharacterized protein</fullName>
    </submittedName>
</protein>
<proteinExistence type="predicted"/>
<feature type="compositionally biased region" description="Polar residues" evidence="10">
    <location>
        <begin position="227"/>
        <end position="238"/>
    </location>
</feature>
<dbReference type="FunFam" id="3.30.40.10:FF:000310">
    <property type="entry name" value="Breast cancer associated RING 1"/>
    <property type="match status" value="1"/>
</dbReference>
<feature type="region of interest" description="Disordered" evidence="10">
    <location>
        <begin position="336"/>
        <end position="417"/>
    </location>
</feature>
<dbReference type="GO" id="GO:0005634">
    <property type="term" value="C:nucleus"/>
    <property type="evidence" value="ECO:0007669"/>
    <property type="project" value="UniProtKB-SubCell"/>
</dbReference>
<name>A0ABD3KNM2_EUCGL</name>
<feature type="compositionally biased region" description="Basic residues" evidence="10">
    <location>
        <begin position="350"/>
        <end position="363"/>
    </location>
</feature>
<feature type="compositionally biased region" description="Basic and acidic residues" evidence="10">
    <location>
        <begin position="399"/>
        <end position="409"/>
    </location>
</feature>
<keyword evidence="15" id="KW-1185">Reference proteome</keyword>
<dbReference type="Pfam" id="PF00533">
    <property type="entry name" value="BRCT"/>
    <property type="match status" value="1"/>
</dbReference>
<dbReference type="InterPro" id="IPR017907">
    <property type="entry name" value="Znf_RING_CS"/>
</dbReference>
<feature type="region of interest" description="Disordered" evidence="10">
    <location>
        <begin position="112"/>
        <end position="159"/>
    </location>
</feature>
<dbReference type="Gene3D" id="3.30.40.10">
    <property type="entry name" value="Zinc/RING finger domain, C3HC4 (zinc finger)"/>
    <property type="match status" value="2"/>
</dbReference>
<comment type="subcellular location">
    <subcellularLocation>
        <location evidence="1">Nucleus</location>
    </subcellularLocation>
</comment>
<evidence type="ECO:0000256" key="5">
    <source>
        <dbReference type="ARBA" id="ARBA00022771"/>
    </source>
</evidence>
<feature type="region of interest" description="Disordered" evidence="10">
    <location>
        <begin position="224"/>
        <end position="272"/>
    </location>
</feature>
<accession>A0ABD3KNM2</accession>
<gene>
    <name evidence="14" type="ORF">ACJRO7_016995</name>
</gene>
<dbReference type="AlphaFoldDB" id="A0ABD3KNM2"/>
<dbReference type="PROSITE" id="PS00518">
    <property type="entry name" value="ZF_RING_1"/>
    <property type="match status" value="1"/>
</dbReference>